<evidence type="ECO:0000313" key="8">
    <source>
        <dbReference type="Proteomes" id="UP001154282"/>
    </source>
</evidence>
<dbReference type="InterPro" id="IPR010264">
    <property type="entry name" value="Self-incomp_S1"/>
</dbReference>
<dbReference type="GO" id="GO:0060320">
    <property type="term" value="P:rejection of self pollen"/>
    <property type="evidence" value="ECO:0007669"/>
    <property type="project" value="UniProtKB-KW"/>
</dbReference>
<dbReference type="PANTHER" id="PTHR31232:SF18">
    <property type="entry name" value="S-PROTEIN HOMOLOG"/>
    <property type="match status" value="1"/>
</dbReference>
<keyword evidence="3 6" id="KW-0713">Self-incompatibility</keyword>
<evidence type="ECO:0000313" key="7">
    <source>
        <dbReference type="EMBL" id="CAI0394847.1"/>
    </source>
</evidence>
<proteinExistence type="inferred from homology"/>
<accession>A0AAV0IB07</accession>
<gene>
    <name evidence="7" type="ORF">LITE_LOCUS8482</name>
</gene>
<keyword evidence="4 6" id="KW-0964">Secreted</keyword>
<comment type="similarity">
    <text evidence="2 6">Belongs to the plant self-incompatibility (S1) protein family.</text>
</comment>
<dbReference type="GO" id="GO:0005576">
    <property type="term" value="C:extracellular region"/>
    <property type="evidence" value="ECO:0007669"/>
    <property type="project" value="UniProtKB-SubCell"/>
</dbReference>
<dbReference type="EMBL" id="CAMGYJ010000003">
    <property type="protein sequence ID" value="CAI0394847.1"/>
    <property type="molecule type" value="Genomic_DNA"/>
</dbReference>
<evidence type="ECO:0000256" key="2">
    <source>
        <dbReference type="ARBA" id="ARBA00005581"/>
    </source>
</evidence>
<evidence type="ECO:0000256" key="5">
    <source>
        <dbReference type="ARBA" id="ARBA00022729"/>
    </source>
</evidence>
<evidence type="ECO:0000256" key="3">
    <source>
        <dbReference type="ARBA" id="ARBA00022471"/>
    </source>
</evidence>
<dbReference type="AlphaFoldDB" id="A0AAV0IB07"/>
<organism evidence="7 8">
    <name type="scientific">Linum tenue</name>
    <dbReference type="NCBI Taxonomy" id="586396"/>
    <lineage>
        <taxon>Eukaryota</taxon>
        <taxon>Viridiplantae</taxon>
        <taxon>Streptophyta</taxon>
        <taxon>Embryophyta</taxon>
        <taxon>Tracheophyta</taxon>
        <taxon>Spermatophyta</taxon>
        <taxon>Magnoliopsida</taxon>
        <taxon>eudicotyledons</taxon>
        <taxon>Gunneridae</taxon>
        <taxon>Pentapetalae</taxon>
        <taxon>rosids</taxon>
        <taxon>fabids</taxon>
        <taxon>Malpighiales</taxon>
        <taxon>Linaceae</taxon>
        <taxon>Linum</taxon>
    </lineage>
</organism>
<comment type="caution">
    <text evidence="7">The sequence shown here is derived from an EMBL/GenBank/DDBJ whole genome shotgun (WGS) entry which is preliminary data.</text>
</comment>
<dbReference type="Proteomes" id="UP001154282">
    <property type="component" value="Unassembled WGS sequence"/>
</dbReference>
<dbReference type="Pfam" id="PF05938">
    <property type="entry name" value="Self-incomp_S1"/>
    <property type="match status" value="1"/>
</dbReference>
<evidence type="ECO:0000256" key="6">
    <source>
        <dbReference type="RuleBase" id="RU367044"/>
    </source>
</evidence>
<dbReference type="PANTHER" id="PTHR31232">
    <property type="match status" value="1"/>
</dbReference>
<sequence>MSRPSIQDRIHVTNMLSNKMLIVHCRSKDDDLGGHAIAIGEEVSWHFDPDYFGLTTFWCDLAVEDKRLSFTAFNDDGDKPYIESWEVYDDGVYGNRSLPGERFMGAWRQIGIINYIRSPKGL</sequence>
<name>A0AAV0IB07_9ROSI</name>
<keyword evidence="8" id="KW-1185">Reference proteome</keyword>
<reference evidence="7" key="1">
    <citation type="submission" date="2022-08" db="EMBL/GenBank/DDBJ databases">
        <authorList>
            <person name="Gutierrez-Valencia J."/>
        </authorList>
    </citation>
    <scope>NUCLEOTIDE SEQUENCE</scope>
</reference>
<keyword evidence="5" id="KW-0732">Signal</keyword>
<evidence type="ECO:0000256" key="4">
    <source>
        <dbReference type="ARBA" id="ARBA00022525"/>
    </source>
</evidence>
<protein>
    <recommendedName>
        <fullName evidence="6">S-protein homolog</fullName>
    </recommendedName>
</protein>
<evidence type="ECO:0000256" key="1">
    <source>
        <dbReference type="ARBA" id="ARBA00004613"/>
    </source>
</evidence>
<comment type="subcellular location">
    <subcellularLocation>
        <location evidence="1 6">Secreted</location>
    </subcellularLocation>
</comment>